<evidence type="ECO:0000313" key="3">
    <source>
        <dbReference type="Proteomes" id="UP000504636"/>
    </source>
</evidence>
<evidence type="ECO:0000313" key="4">
    <source>
        <dbReference type="RefSeq" id="XP_033577619.1"/>
    </source>
</evidence>
<dbReference type="OrthoDB" id="3745702at2759"/>
<evidence type="ECO:0000313" key="2">
    <source>
        <dbReference type="EMBL" id="KAF2810655.1"/>
    </source>
</evidence>
<dbReference type="InterPro" id="IPR021842">
    <property type="entry name" value="DUF3435"/>
</dbReference>
<protein>
    <submittedName>
        <fullName evidence="2 4">Uncharacterized protein</fullName>
    </submittedName>
</protein>
<dbReference type="PANTHER" id="PTHR37535">
    <property type="entry name" value="FLUG DOMAIN PROTEIN"/>
    <property type="match status" value="1"/>
</dbReference>
<name>A0A6A6YRR5_9PEZI</name>
<proteinExistence type="predicted"/>
<keyword evidence="3" id="KW-1185">Reference proteome</keyword>
<organism evidence="2">
    <name type="scientific">Mytilinidion resinicola</name>
    <dbReference type="NCBI Taxonomy" id="574789"/>
    <lineage>
        <taxon>Eukaryota</taxon>
        <taxon>Fungi</taxon>
        <taxon>Dikarya</taxon>
        <taxon>Ascomycota</taxon>
        <taxon>Pezizomycotina</taxon>
        <taxon>Dothideomycetes</taxon>
        <taxon>Pleosporomycetidae</taxon>
        <taxon>Mytilinidiales</taxon>
        <taxon>Mytilinidiaceae</taxon>
        <taxon>Mytilinidion</taxon>
    </lineage>
</organism>
<dbReference type="AlphaFoldDB" id="A0A6A6YRR5"/>
<reference evidence="2 4" key="1">
    <citation type="journal article" date="2020" name="Stud. Mycol.">
        <title>101 Dothideomycetes genomes: a test case for predicting lifestyles and emergence of pathogens.</title>
        <authorList>
            <person name="Haridas S."/>
            <person name="Albert R."/>
            <person name="Binder M."/>
            <person name="Bloem J."/>
            <person name="Labutti K."/>
            <person name="Salamov A."/>
            <person name="Andreopoulos B."/>
            <person name="Baker S."/>
            <person name="Barry K."/>
            <person name="Bills G."/>
            <person name="Bluhm B."/>
            <person name="Cannon C."/>
            <person name="Castanera R."/>
            <person name="Culley D."/>
            <person name="Daum C."/>
            <person name="Ezra D."/>
            <person name="Gonzalez J."/>
            <person name="Henrissat B."/>
            <person name="Kuo A."/>
            <person name="Liang C."/>
            <person name="Lipzen A."/>
            <person name="Lutzoni F."/>
            <person name="Magnuson J."/>
            <person name="Mondo S."/>
            <person name="Nolan M."/>
            <person name="Ohm R."/>
            <person name="Pangilinan J."/>
            <person name="Park H.-J."/>
            <person name="Ramirez L."/>
            <person name="Alfaro M."/>
            <person name="Sun H."/>
            <person name="Tritt A."/>
            <person name="Yoshinaga Y."/>
            <person name="Zwiers L.-H."/>
            <person name="Turgeon B."/>
            <person name="Goodwin S."/>
            <person name="Spatafora J."/>
            <person name="Crous P."/>
            <person name="Grigoriev I."/>
        </authorList>
    </citation>
    <scope>NUCLEOTIDE SEQUENCE</scope>
    <source>
        <strain evidence="2 4">CBS 304.34</strain>
    </source>
</reference>
<dbReference type="RefSeq" id="XP_033577619.1">
    <property type="nucleotide sequence ID" value="XM_033727302.1"/>
</dbReference>
<reference evidence="4" key="2">
    <citation type="submission" date="2020-04" db="EMBL/GenBank/DDBJ databases">
        <authorList>
            <consortium name="NCBI Genome Project"/>
        </authorList>
    </citation>
    <scope>NUCLEOTIDE SEQUENCE</scope>
    <source>
        <strain evidence="4">CBS 304.34</strain>
    </source>
</reference>
<sequence>MQKQNSAELSAELFFERALAKGSDNNKDSVNGEEVKKKLQDATEYGHRRALALWHQYQKKHPNASPEDIEASKDFVRCIAHGVDGRYGDPLACMNTVVQMYKNFTGGWQRAKHPKIDERVTLSTSNYIKYVLTPELGLPRKKRERCYATMIHLVHLGTQLWKNDWHKYERPGVRIELWAEIQLHAFTSARVGEYLESTCRAGSGRGLYYRDIAFGVFRNEYGMAEFAMQVVKDAKGMTFTPNRRPEHSLHEGLEPRPLFWSPILTHLAMFVGKGAFRDHKTMDELLDIEPPEDEMFCLEWDPRVLNTPLYQRDDGTINSAGVFSQRNRNLGFRAGYARPPTIHDFRAEGLHLIDKLYSSTQRMQHGGHTGDDAYGNFYAPRNPETDGQNSYLGDKPRTIVNDMFRAMTLSRNPELWQSLPAEKQHELENSPEFIAIEEELEQSSYELKDDPAARDRRKELHAQKRKLVSEELRRCQKLQPKKLPSKIQKAEQMGHHRTQFSRTSHLMPQRRRLAEDLFAIATIRSERGRAVLGDMIDLYQQDTEVAFCPGLELEKCGCAAERSQQIDRFVIPPTFQA</sequence>
<dbReference type="EMBL" id="MU003699">
    <property type="protein sequence ID" value="KAF2810655.1"/>
    <property type="molecule type" value="Genomic_DNA"/>
</dbReference>
<dbReference type="Pfam" id="PF11917">
    <property type="entry name" value="DUF3435"/>
    <property type="match status" value="1"/>
</dbReference>
<accession>A0A6A6YRR5</accession>
<gene>
    <name evidence="2 4" type="ORF">BDZ99DRAFT_560920</name>
</gene>
<feature type="region of interest" description="Disordered" evidence="1">
    <location>
        <begin position="480"/>
        <end position="505"/>
    </location>
</feature>
<evidence type="ECO:0000256" key="1">
    <source>
        <dbReference type="SAM" id="MobiDB-lite"/>
    </source>
</evidence>
<dbReference type="Proteomes" id="UP000504636">
    <property type="component" value="Unplaced"/>
</dbReference>
<dbReference type="PANTHER" id="PTHR37535:SF3">
    <property type="entry name" value="FLUG DOMAIN-CONTAINING PROTEIN"/>
    <property type="match status" value="1"/>
</dbReference>
<dbReference type="GeneID" id="54468195"/>
<reference evidence="4" key="3">
    <citation type="submission" date="2025-04" db="UniProtKB">
        <authorList>
            <consortium name="RefSeq"/>
        </authorList>
    </citation>
    <scope>IDENTIFICATION</scope>
    <source>
        <strain evidence="4">CBS 304.34</strain>
    </source>
</reference>